<accession>A0AA40ZTW1</accession>
<evidence type="ECO:0000313" key="4">
    <source>
        <dbReference type="Proteomes" id="UP000698924"/>
    </source>
</evidence>
<keyword evidence="4" id="KW-1185">Reference proteome</keyword>
<comment type="caution">
    <text evidence="3">The sequence shown here is derived from an EMBL/GenBank/DDBJ whole genome shotgun (WGS) entry which is preliminary data.</text>
</comment>
<evidence type="ECO:0000259" key="1">
    <source>
        <dbReference type="Pfam" id="PF13280"/>
    </source>
</evidence>
<dbReference type="Pfam" id="PF25583">
    <property type="entry name" value="WCX"/>
    <property type="match status" value="1"/>
</dbReference>
<evidence type="ECO:0000313" key="3">
    <source>
        <dbReference type="EMBL" id="MBM6857622.1"/>
    </source>
</evidence>
<proteinExistence type="predicted"/>
<dbReference type="InterPro" id="IPR026881">
    <property type="entry name" value="WYL_dom"/>
</dbReference>
<reference evidence="3 4" key="1">
    <citation type="journal article" date="2021" name="Sci. Rep.">
        <title>The distribution of antibiotic resistance genes in chicken gut microbiota commensals.</title>
        <authorList>
            <person name="Juricova H."/>
            <person name="Matiasovicova J."/>
            <person name="Kubasova T."/>
            <person name="Cejkova D."/>
            <person name="Rychlik I."/>
        </authorList>
    </citation>
    <scope>NUCLEOTIDE SEQUENCE [LARGE SCALE GENOMIC DNA]</scope>
    <source>
        <strain evidence="3 4">An421</strain>
    </source>
</reference>
<dbReference type="InterPro" id="IPR051534">
    <property type="entry name" value="CBASS_pafABC_assoc_protein"/>
</dbReference>
<name>A0AA40ZTW1_9BACT</name>
<evidence type="ECO:0000259" key="2">
    <source>
        <dbReference type="Pfam" id="PF25583"/>
    </source>
</evidence>
<sequence>MPVNKHLYKRYKIIDYCLRDVNREYTYETLLETVNARLRDIDCDTIQLRQLKADLAEFNSKEDFVNIKLGRRKILRYENVLCPFPFDYFNDWIMTSIDNILKLLSEPEFSEKPIFKSMRMLISHIPVFLSSKIDSNFLEFEDNPFLKGVEHFDQILYSILNKVVLNIEYEPYGKSSIQFVAHPYSIKQFNNRWFLICSTDSFPNNLTNLAIDRIKSLQINESIQFRDSPVNIDEYFEDIVGVTVSHNEIVKIKLKVSEKRYPYIESKPIHSSQTELKSERTDGYRIITIKVKPNKELTSLLLSYADDIEILEPEYLREEMRKKVENMYMKYAQK</sequence>
<dbReference type="Proteomes" id="UP000698924">
    <property type="component" value="Unassembled WGS sequence"/>
</dbReference>
<dbReference type="PANTHER" id="PTHR34580:SF9">
    <property type="entry name" value="SLL5097 PROTEIN"/>
    <property type="match status" value="1"/>
</dbReference>
<dbReference type="InterPro" id="IPR057727">
    <property type="entry name" value="WCX_dom"/>
</dbReference>
<dbReference type="AlphaFoldDB" id="A0AA40ZTW1"/>
<organism evidence="3 4">
    <name type="scientific">Caecibacteroides pullorum</name>
    <dbReference type="NCBI Taxonomy" id="2725562"/>
    <lineage>
        <taxon>Bacteria</taxon>
        <taxon>Pseudomonadati</taxon>
        <taxon>Bacteroidota</taxon>
        <taxon>Bacteroidia</taxon>
        <taxon>Bacteroidales</taxon>
        <taxon>Bacteroidaceae</taxon>
        <taxon>Caecibacteroides</taxon>
    </lineage>
</organism>
<dbReference type="RefSeq" id="WP_204971729.1">
    <property type="nucleotide sequence ID" value="NZ_JAAZTS010000011.1"/>
</dbReference>
<protein>
    <submittedName>
        <fullName evidence="3">WYL domain-containing protein</fullName>
    </submittedName>
</protein>
<dbReference type="PANTHER" id="PTHR34580">
    <property type="match status" value="1"/>
</dbReference>
<dbReference type="EMBL" id="JACJMO010000010">
    <property type="protein sequence ID" value="MBM6857622.1"/>
    <property type="molecule type" value="Genomic_DNA"/>
</dbReference>
<feature type="domain" description="WYL" evidence="1">
    <location>
        <begin position="150"/>
        <end position="219"/>
    </location>
</feature>
<feature type="domain" description="WCX" evidence="2">
    <location>
        <begin position="250"/>
        <end position="327"/>
    </location>
</feature>
<dbReference type="Pfam" id="PF13280">
    <property type="entry name" value="WYL"/>
    <property type="match status" value="1"/>
</dbReference>
<gene>
    <name evidence="3" type="ORF">H6D15_08430</name>
</gene>